<evidence type="ECO:0000256" key="2">
    <source>
        <dbReference type="ARBA" id="ARBA00012018"/>
    </source>
</evidence>
<organism evidence="6 7">
    <name type="scientific">Pseudoduganella lutea</name>
    <dbReference type="NCBI Taxonomy" id="321985"/>
    <lineage>
        <taxon>Bacteria</taxon>
        <taxon>Pseudomonadati</taxon>
        <taxon>Pseudomonadota</taxon>
        <taxon>Betaproteobacteria</taxon>
        <taxon>Burkholderiales</taxon>
        <taxon>Oxalobacteraceae</taxon>
        <taxon>Telluria group</taxon>
        <taxon>Pseudoduganella</taxon>
    </lineage>
</organism>
<dbReference type="Pfam" id="PF05506">
    <property type="entry name" value="PLipase_C_C"/>
    <property type="match status" value="1"/>
</dbReference>
<dbReference type="InterPro" id="IPR019546">
    <property type="entry name" value="TAT_signal_bac_arc"/>
</dbReference>
<dbReference type="InterPro" id="IPR006311">
    <property type="entry name" value="TAT_signal"/>
</dbReference>
<evidence type="ECO:0000256" key="4">
    <source>
        <dbReference type="SAM" id="MobiDB-lite"/>
    </source>
</evidence>
<dbReference type="Gene3D" id="3.40.720.10">
    <property type="entry name" value="Alkaline Phosphatase, subunit A"/>
    <property type="match status" value="2"/>
</dbReference>
<dbReference type="CDD" id="cd16014">
    <property type="entry name" value="PLC"/>
    <property type="match status" value="1"/>
</dbReference>
<evidence type="ECO:0000256" key="1">
    <source>
        <dbReference type="ARBA" id="ARBA00009717"/>
    </source>
</evidence>
<dbReference type="InterPro" id="IPR007312">
    <property type="entry name" value="Phosphoesterase"/>
</dbReference>
<feature type="region of interest" description="Disordered" evidence="4">
    <location>
        <begin position="464"/>
        <end position="491"/>
    </location>
</feature>
<proteinExistence type="inferred from homology"/>
<feature type="domain" description="Bacterial phospholipase C C-terminal" evidence="5">
    <location>
        <begin position="489"/>
        <end position="583"/>
    </location>
</feature>
<dbReference type="KEGG" id="plue:EWM63_01270"/>
<dbReference type="Proteomes" id="UP000290637">
    <property type="component" value="Chromosome"/>
</dbReference>
<gene>
    <name evidence="6" type="ORF">EWM63_01270</name>
</gene>
<dbReference type="GO" id="GO:0034480">
    <property type="term" value="F:phosphatidylcholine phospholipase C activity"/>
    <property type="evidence" value="ECO:0007669"/>
    <property type="project" value="UniProtKB-EC"/>
</dbReference>
<dbReference type="InterPro" id="IPR008475">
    <property type="entry name" value="PLipase_C_C"/>
</dbReference>
<name>A0A4P6KSF7_9BURK</name>
<dbReference type="PANTHER" id="PTHR31956:SF36">
    <property type="entry name" value="NON-HEMOLYTIC PHOSPHOLIPASE C"/>
    <property type="match status" value="1"/>
</dbReference>
<sequence length="676" mass="73384">MTRLSRRRFLGTTAAAGVLGAMPPLLREALAVPARRAAGTLDDVRHVVILMQENRSFDHYFGTLAGVRGFGDRMTIPVRNGRTVWQQHNGRRIVMPYRLDAGTGNAQPALDLPHTWPDAQAAWSDGRIDAWPRAKTDAAMAYYARADLPIQFALAEAFTLCDAYHCSLQGGTNPNRLFLMTGTNDPSGRHGGPAIDNRMEGFGPPEQGFTWTTYAERLEKAGVSWKVYTDMADNYDCNMLTTFRSFREAHAARPNPLADKGVSSTLGNATLDGLREDVVNGRLPQVSWVISPRLYSEHPGPSTPVQGGAYTLQVLEALLADPEVWSGTVFLLMYDENDAFFDHVPPPAPPALLGDGSRSGRSTVDFADECHRDGFLYGLGPRVPMVVMSPWSKGGWVNSQVFDHTSVLRFLERRFGVVEPNISAWRRAVCGDLTSCFDFASPDAATPRLPAYGMAQADAERARQRATPAIDVPAERAQSAPRQEPGTRPSRALPYKLEARLEAPAGPGGDGVVLTFVNSGTAGAVFHVYDRLRLGRVPRRYTVEAGRELVDRLTAPAGERGVAPGAYDLWILGPNGFHRSLRGSGAPGIAVRAVTEGNRLVLELHGRGEGVHEATVTLLAYGDPAPRRLRVAAGGTEHIALPGPWYDAQVECDGAVWRFAGRIETGFDGTSDPALA</sequence>
<dbReference type="AlphaFoldDB" id="A0A4P6KSF7"/>
<evidence type="ECO:0000313" key="6">
    <source>
        <dbReference type="EMBL" id="QBE61790.1"/>
    </source>
</evidence>
<dbReference type="EC" id="3.1.4.3" evidence="2"/>
<accession>A0A4P6KSF7</accession>
<reference evidence="6 7" key="1">
    <citation type="submission" date="2019-02" db="EMBL/GenBank/DDBJ databases">
        <title>Draft Genome Sequences of Six Type Strains of the Genus Massilia.</title>
        <authorList>
            <person name="Miess H."/>
            <person name="Frediansyhah A."/>
            <person name="Gross H."/>
        </authorList>
    </citation>
    <scope>NUCLEOTIDE SEQUENCE [LARGE SCALE GENOMIC DNA]</scope>
    <source>
        <strain evidence="6 7">DSM 17473</strain>
    </source>
</reference>
<dbReference type="NCBIfam" id="TIGR03396">
    <property type="entry name" value="PC_PLC"/>
    <property type="match status" value="1"/>
</dbReference>
<dbReference type="PROSITE" id="PS51318">
    <property type="entry name" value="TAT"/>
    <property type="match status" value="1"/>
</dbReference>
<dbReference type="OrthoDB" id="980947at2"/>
<dbReference type="InterPro" id="IPR017767">
    <property type="entry name" value="PC-PLC"/>
</dbReference>
<evidence type="ECO:0000313" key="7">
    <source>
        <dbReference type="Proteomes" id="UP000290637"/>
    </source>
</evidence>
<keyword evidence="3" id="KW-0378">Hydrolase</keyword>
<dbReference type="InterPro" id="IPR017850">
    <property type="entry name" value="Alkaline_phosphatase_core_sf"/>
</dbReference>
<comment type="similarity">
    <text evidence="1">Belongs to the bacterial phospholipase C family.</text>
</comment>
<dbReference type="PANTHER" id="PTHR31956">
    <property type="entry name" value="NON-SPECIFIC PHOSPHOLIPASE C4-RELATED"/>
    <property type="match status" value="1"/>
</dbReference>
<evidence type="ECO:0000256" key="3">
    <source>
        <dbReference type="ARBA" id="ARBA00022801"/>
    </source>
</evidence>
<evidence type="ECO:0000259" key="5">
    <source>
        <dbReference type="Pfam" id="PF05506"/>
    </source>
</evidence>
<protein>
    <recommendedName>
        <fullName evidence="2">phospholipase C</fullName>
        <ecNumber evidence="2">3.1.4.3</ecNumber>
    </recommendedName>
</protein>
<dbReference type="EMBL" id="CP035913">
    <property type="protein sequence ID" value="QBE61790.1"/>
    <property type="molecule type" value="Genomic_DNA"/>
</dbReference>
<dbReference type="RefSeq" id="WP_130184927.1">
    <property type="nucleotide sequence ID" value="NZ_CP035913.1"/>
</dbReference>
<dbReference type="GO" id="GO:0016042">
    <property type="term" value="P:lipid catabolic process"/>
    <property type="evidence" value="ECO:0007669"/>
    <property type="project" value="InterPro"/>
</dbReference>
<keyword evidence="7" id="KW-1185">Reference proteome</keyword>
<dbReference type="NCBIfam" id="TIGR01409">
    <property type="entry name" value="TAT_signal_seq"/>
    <property type="match status" value="1"/>
</dbReference>
<dbReference type="Pfam" id="PF04185">
    <property type="entry name" value="Phosphoesterase"/>
    <property type="match status" value="1"/>
</dbReference>